<protein>
    <submittedName>
        <fullName evidence="1">Uncharacterized protein</fullName>
    </submittedName>
</protein>
<evidence type="ECO:0000313" key="1">
    <source>
        <dbReference type="EMBL" id="GJE95175.1"/>
    </source>
</evidence>
<evidence type="ECO:0000313" key="2">
    <source>
        <dbReference type="Proteomes" id="UP000703269"/>
    </source>
</evidence>
<keyword evidence="2" id="KW-1185">Reference proteome</keyword>
<dbReference type="Proteomes" id="UP000703269">
    <property type="component" value="Unassembled WGS sequence"/>
</dbReference>
<organism evidence="1 2">
    <name type="scientific">Phanerochaete sordida</name>
    <dbReference type="NCBI Taxonomy" id="48140"/>
    <lineage>
        <taxon>Eukaryota</taxon>
        <taxon>Fungi</taxon>
        <taxon>Dikarya</taxon>
        <taxon>Basidiomycota</taxon>
        <taxon>Agaricomycotina</taxon>
        <taxon>Agaricomycetes</taxon>
        <taxon>Polyporales</taxon>
        <taxon>Phanerochaetaceae</taxon>
        <taxon>Phanerochaete</taxon>
    </lineage>
</organism>
<dbReference type="EMBL" id="BPQB01000046">
    <property type="protein sequence ID" value="GJE95175.1"/>
    <property type="molecule type" value="Genomic_DNA"/>
</dbReference>
<dbReference type="AlphaFoldDB" id="A0A9P3GKF9"/>
<gene>
    <name evidence="1" type="ORF">PsYK624_113560</name>
</gene>
<sequence>MMNHYSRWPAERLLPCGRQEQPQSLRTPQDRQRTFYVCHPLPTVAAHRKQAISPRSLRNSAVKLGPWGIGPREVRRGYELYNRRTPLATTLATCSILETSRCATAHRRKPSR</sequence>
<comment type="caution">
    <text evidence="1">The sequence shown here is derived from an EMBL/GenBank/DDBJ whole genome shotgun (WGS) entry which is preliminary data.</text>
</comment>
<name>A0A9P3GKF9_9APHY</name>
<accession>A0A9P3GKF9</accession>
<proteinExistence type="predicted"/>
<reference evidence="1 2" key="1">
    <citation type="submission" date="2021-08" db="EMBL/GenBank/DDBJ databases">
        <title>Draft Genome Sequence of Phanerochaete sordida strain YK-624.</title>
        <authorList>
            <person name="Mori T."/>
            <person name="Dohra H."/>
            <person name="Suzuki T."/>
            <person name="Kawagishi H."/>
            <person name="Hirai H."/>
        </authorList>
    </citation>
    <scope>NUCLEOTIDE SEQUENCE [LARGE SCALE GENOMIC DNA]</scope>
    <source>
        <strain evidence="1 2">YK-624</strain>
    </source>
</reference>